<dbReference type="PANTHER" id="PTHR43468:SF1">
    <property type="entry name" value="TRNA-GUANOSINE(34) QUEUINE TRANSGLYCOSYLASE"/>
    <property type="match status" value="1"/>
</dbReference>
<keyword evidence="1" id="KW-0328">Glycosyltransferase</keyword>
<dbReference type="AlphaFoldDB" id="A0A152A185"/>
<reference evidence="6 7" key="1">
    <citation type="submission" date="2015-12" db="EMBL/GenBank/DDBJ databases">
        <title>Dictyostelia acquired genes for synthesis and detection of signals that induce cell-type specialization by lateral gene transfer from prokaryotes.</title>
        <authorList>
            <person name="Gloeckner G."/>
            <person name="Schaap P."/>
        </authorList>
    </citation>
    <scope>NUCLEOTIDE SEQUENCE [LARGE SCALE GENOMIC DNA]</scope>
    <source>
        <strain evidence="6 7">TK</strain>
    </source>
</reference>
<dbReference type="GO" id="GO:0006400">
    <property type="term" value="P:tRNA modification"/>
    <property type="evidence" value="ECO:0007669"/>
    <property type="project" value="InterPro"/>
</dbReference>
<evidence type="ECO:0000256" key="3">
    <source>
        <dbReference type="ARBA" id="ARBA00022694"/>
    </source>
</evidence>
<organism evidence="6 7">
    <name type="scientific">Tieghemostelium lacteum</name>
    <name type="common">Slime mold</name>
    <name type="synonym">Dictyostelium lacteum</name>
    <dbReference type="NCBI Taxonomy" id="361077"/>
    <lineage>
        <taxon>Eukaryota</taxon>
        <taxon>Amoebozoa</taxon>
        <taxon>Evosea</taxon>
        <taxon>Eumycetozoa</taxon>
        <taxon>Dictyostelia</taxon>
        <taxon>Dictyosteliales</taxon>
        <taxon>Raperosteliaceae</taxon>
        <taxon>Tieghemostelium</taxon>
    </lineage>
</organism>
<dbReference type="GO" id="GO:0008479">
    <property type="term" value="F:tRNA-guanosine(34) queuine transglycosylase activity"/>
    <property type="evidence" value="ECO:0007669"/>
    <property type="project" value="InterPro"/>
</dbReference>
<dbReference type="Pfam" id="PF01702">
    <property type="entry name" value="TGT"/>
    <property type="match status" value="1"/>
</dbReference>
<keyword evidence="6" id="KW-0030">Aminoacyl-tRNA synthetase</keyword>
<dbReference type="OrthoDB" id="10249838at2759"/>
<dbReference type="NCBIfam" id="TIGR00430">
    <property type="entry name" value="Q_tRNA_tgt"/>
    <property type="match status" value="1"/>
</dbReference>
<evidence type="ECO:0000313" key="6">
    <source>
        <dbReference type="EMBL" id="KYQ99958.1"/>
    </source>
</evidence>
<accession>A0A152A185</accession>
<dbReference type="GO" id="GO:0046872">
    <property type="term" value="F:metal ion binding"/>
    <property type="evidence" value="ECO:0007669"/>
    <property type="project" value="UniProtKB-KW"/>
</dbReference>
<dbReference type="OMA" id="RRDFYPI"/>
<dbReference type="InParanoid" id="A0A152A185"/>
<gene>
    <name evidence="6" type="ORF">DLAC_03546</name>
</gene>
<evidence type="ECO:0000256" key="1">
    <source>
        <dbReference type="ARBA" id="ARBA00022676"/>
    </source>
</evidence>
<dbReference type="PANTHER" id="PTHR43468">
    <property type="match status" value="1"/>
</dbReference>
<dbReference type="EMBL" id="LODT01000019">
    <property type="protein sequence ID" value="KYQ99958.1"/>
    <property type="molecule type" value="Genomic_DNA"/>
</dbReference>
<proteinExistence type="predicted"/>
<name>A0A152A185_TIELA</name>
<dbReference type="NCBIfam" id="TIGR00449">
    <property type="entry name" value="tgt_general"/>
    <property type="match status" value="1"/>
</dbReference>
<feature type="domain" description="tRNA-guanine(15) transglycosylase-like" evidence="5">
    <location>
        <begin position="70"/>
        <end position="455"/>
    </location>
</feature>
<evidence type="ECO:0000256" key="2">
    <source>
        <dbReference type="ARBA" id="ARBA00022679"/>
    </source>
</evidence>
<keyword evidence="3" id="KW-0819">tRNA processing</keyword>
<keyword evidence="7" id="KW-1185">Reference proteome</keyword>
<dbReference type="InterPro" id="IPR036511">
    <property type="entry name" value="TGT-like_sf"/>
</dbReference>
<dbReference type="SUPFAM" id="SSF51713">
    <property type="entry name" value="tRNA-guanine transglycosylase"/>
    <property type="match status" value="1"/>
</dbReference>
<evidence type="ECO:0000256" key="4">
    <source>
        <dbReference type="ARBA" id="ARBA00022723"/>
    </source>
</evidence>
<dbReference type="InterPro" id="IPR002616">
    <property type="entry name" value="tRNA_ribo_trans-like"/>
</dbReference>
<protein>
    <submittedName>
        <fullName evidence="6">Methionyl-trna synthetase beta subunit</fullName>
    </submittedName>
</protein>
<dbReference type="Gene3D" id="3.20.20.105">
    <property type="entry name" value="Queuine tRNA-ribosyltransferase-like"/>
    <property type="match status" value="1"/>
</dbReference>
<keyword evidence="2" id="KW-0808">Transferase</keyword>
<dbReference type="GO" id="GO:0004812">
    <property type="term" value="F:aminoacyl-tRNA ligase activity"/>
    <property type="evidence" value="ECO:0007669"/>
    <property type="project" value="UniProtKB-KW"/>
</dbReference>
<keyword evidence="6" id="KW-0436">Ligase</keyword>
<comment type="caution">
    <text evidence="6">The sequence shown here is derived from an EMBL/GenBank/DDBJ whole genome shotgun (WGS) entry which is preliminary data.</text>
</comment>
<keyword evidence="4" id="KW-0479">Metal-binding</keyword>
<evidence type="ECO:0000313" key="7">
    <source>
        <dbReference type="Proteomes" id="UP000076078"/>
    </source>
</evidence>
<sequence length="456" mass="51797">MAQRFIDQLFKNFKINYKGSNSSVTNNATTASNFIYSNNLYKKKLEYEFPSYDSSQYFQFEIIHQSSKSNARVTKITTPNGIIMTPNFVPVATVGSIKFLDPISTLSLGTQLMFVNSYHMIVNADLNQIEGQGGLHKFMNYNGPLITDSGGFQVFSLLGKDQNGQDLLKSDTDKEDLLTKRELKGMSGKNYPGSIDSITDGGVVFKSYRTQESIHLSAKTSVAYQKKLAADIIIPFDELLPYYMDNDKLIQSLDRTHHWESESLLTHIKDQRKQVMFSVIHGGVDHNLRKKSIEYLSTLPFDGHAIGGSLGKNRQELNHLLSNAIMPNLPRDKPNHLLGIGDIESISQSIPLGIDSFDSSYPTRSARHGSLLVGYPNIDHHIDKIQIKKTEYKYQHDVPLDKQCDCSTCLNYSRAYLHHLFKSNEQIYYTLATIHNLRKMHLIMNHYRNKILSNEI</sequence>
<dbReference type="STRING" id="361077.A0A152A185"/>
<dbReference type="Proteomes" id="UP000076078">
    <property type="component" value="Unassembled WGS sequence"/>
</dbReference>
<dbReference type="InterPro" id="IPR004803">
    <property type="entry name" value="TGT"/>
</dbReference>
<evidence type="ECO:0000259" key="5">
    <source>
        <dbReference type="Pfam" id="PF01702"/>
    </source>
</evidence>